<dbReference type="SMART" id="SM00387">
    <property type="entry name" value="HATPase_c"/>
    <property type="match status" value="1"/>
</dbReference>
<keyword evidence="3" id="KW-0597">Phosphoprotein</keyword>
<evidence type="ECO:0000259" key="8">
    <source>
        <dbReference type="PROSITE" id="PS50113"/>
    </source>
</evidence>
<dbReference type="InterPro" id="IPR005467">
    <property type="entry name" value="His_kinase_dom"/>
</dbReference>
<dbReference type="AlphaFoldDB" id="A0A2T1N7R0"/>
<dbReference type="GO" id="GO:0004673">
    <property type="term" value="F:protein histidine kinase activity"/>
    <property type="evidence" value="ECO:0007669"/>
    <property type="project" value="UniProtKB-EC"/>
</dbReference>
<dbReference type="InterPro" id="IPR000700">
    <property type="entry name" value="PAS-assoc_C"/>
</dbReference>
<evidence type="ECO:0000256" key="1">
    <source>
        <dbReference type="ARBA" id="ARBA00000085"/>
    </source>
</evidence>
<feature type="domain" description="Histidine kinase" evidence="6">
    <location>
        <begin position="153"/>
        <end position="365"/>
    </location>
</feature>
<dbReference type="PANTHER" id="PTHR43304:SF1">
    <property type="entry name" value="PAC DOMAIN-CONTAINING PROTEIN"/>
    <property type="match status" value="1"/>
</dbReference>
<comment type="caution">
    <text evidence="9">The sequence shown here is derived from an EMBL/GenBank/DDBJ whole genome shotgun (WGS) entry which is preliminary data.</text>
</comment>
<dbReference type="PANTHER" id="PTHR43304">
    <property type="entry name" value="PHYTOCHROME-LIKE PROTEIN CPH1"/>
    <property type="match status" value="1"/>
</dbReference>
<dbReference type="PROSITE" id="PS50113">
    <property type="entry name" value="PAC"/>
    <property type="match status" value="1"/>
</dbReference>
<evidence type="ECO:0000256" key="4">
    <source>
        <dbReference type="ARBA" id="ARBA00022679"/>
    </source>
</evidence>
<dbReference type="PROSITE" id="PS50109">
    <property type="entry name" value="HIS_KIN"/>
    <property type="match status" value="1"/>
</dbReference>
<sequence>MNFEIEKIKNDLFENIFNQAKEGIAIVSLRGEWVKVNASVLNTLGYTKEELHSMTFKEITHKDDLDIDLSKMKSLLSGTIPSYSMKKRYFHKDGRVIWARLSVSLVRDNLGKPQYFISQISDISQMIKNENKLKSMLDIVKIQNERLSDFTEIITHNLKTHVFNLSTLVDFIEEDIPEIKPREDFKMLKDSVTNLNDTVLHLTEISKIKTIKENKLDNLNLCEYVSKTIYNVSALAKNIDCKIVNKVEANCEIKAIPAYLDSVILNFLTNAIKYRSNERPLEVTIENEIKGQFNILKIKDNGLGIDLDKFGDSLFKLYKTFHYNKDATGVGLFITKNHVESMGGKIEVESQVDKGTTFKIFFRKG</sequence>
<evidence type="ECO:0000256" key="3">
    <source>
        <dbReference type="ARBA" id="ARBA00022553"/>
    </source>
</evidence>
<evidence type="ECO:0000256" key="5">
    <source>
        <dbReference type="ARBA" id="ARBA00022777"/>
    </source>
</evidence>
<dbReference type="Pfam" id="PF08447">
    <property type="entry name" value="PAS_3"/>
    <property type="match status" value="1"/>
</dbReference>
<dbReference type="Gene3D" id="3.30.450.20">
    <property type="entry name" value="PAS domain"/>
    <property type="match status" value="1"/>
</dbReference>
<dbReference type="EMBL" id="PXOT01000025">
    <property type="protein sequence ID" value="PSG87894.1"/>
    <property type="molecule type" value="Genomic_DNA"/>
</dbReference>
<reference evidence="9 10" key="1">
    <citation type="submission" date="2018-03" db="EMBL/GenBank/DDBJ databases">
        <title>Mesoflavibacter sp. HG37 and Mesoflavibacter sp. HG96 sp.nov., two marine bacteria isolated from seawater of Western Pacific Ocean.</title>
        <authorList>
            <person name="Cheng H."/>
            <person name="Wu Y.-H."/>
            <person name="Guo L.-L."/>
            <person name="Xu X.-W."/>
        </authorList>
    </citation>
    <scope>NUCLEOTIDE SEQUENCE [LARGE SCALE GENOMIC DNA]</scope>
    <source>
        <strain evidence="9 10">KCTC 42117</strain>
    </source>
</reference>
<keyword evidence="5 9" id="KW-0418">Kinase</keyword>
<feature type="domain" description="PAC" evidence="8">
    <location>
        <begin position="83"/>
        <end position="135"/>
    </location>
</feature>
<dbReference type="SMART" id="SM00091">
    <property type="entry name" value="PAS"/>
    <property type="match status" value="1"/>
</dbReference>
<dbReference type="InterPro" id="IPR013655">
    <property type="entry name" value="PAS_fold_3"/>
</dbReference>
<evidence type="ECO:0000259" key="6">
    <source>
        <dbReference type="PROSITE" id="PS50109"/>
    </source>
</evidence>
<proteinExistence type="predicted"/>
<dbReference type="SMART" id="SM00086">
    <property type="entry name" value="PAC"/>
    <property type="match status" value="1"/>
</dbReference>
<dbReference type="InterPro" id="IPR036890">
    <property type="entry name" value="HATPase_C_sf"/>
</dbReference>
<feature type="domain" description="PAS" evidence="7">
    <location>
        <begin position="9"/>
        <end position="79"/>
    </location>
</feature>
<dbReference type="CDD" id="cd00130">
    <property type="entry name" value="PAS"/>
    <property type="match status" value="1"/>
</dbReference>
<dbReference type="InterPro" id="IPR004358">
    <property type="entry name" value="Sig_transdc_His_kin-like_C"/>
</dbReference>
<dbReference type="Gene3D" id="3.30.565.10">
    <property type="entry name" value="Histidine kinase-like ATPase, C-terminal domain"/>
    <property type="match status" value="1"/>
</dbReference>
<dbReference type="SUPFAM" id="SSF55785">
    <property type="entry name" value="PYP-like sensor domain (PAS domain)"/>
    <property type="match status" value="1"/>
</dbReference>
<dbReference type="InterPro" id="IPR000014">
    <property type="entry name" value="PAS"/>
</dbReference>
<keyword evidence="10" id="KW-1185">Reference proteome</keyword>
<protein>
    <recommendedName>
        <fullName evidence="2">histidine kinase</fullName>
        <ecNumber evidence="2">2.7.13.3</ecNumber>
    </recommendedName>
</protein>
<evidence type="ECO:0000256" key="2">
    <source>
        <dbReference type="ARBA" id="ARBA00012438"/>
    </source>
</evidence>
<dbReference type="InterPro" id="IPR052162">
    <property type="entry name" value="Sensor_kinase/Photoreceptor"/>
</dbReference>
<accession>A0A2T1N7R0</accession>
<dbReference type="PRINTS" id="PR00344">
    <property type="entry name" value="BCTRLSENSOR"/>
</dbReference>
<organism evidence="9 10">
    <name type="scientific">Mesoflavibacter zeaxanthinifaciens subsp. sabulilitoris</name>
    <dbReference type="NCBI Taxonomy" id="1520893"/>
    <lineage>
        <taxon>Bacteria</taxon>
        <taxon>Pseudomonadati</taxon>
        <taxon>Bacteroidota</taxon>
        <taxon>Flavobacteriia</taxon>
        <taxon>Flavobacteriales</taxon>
        <taxon>Flavobacteriaceae</taxon>
        <taxon>Mesoflavibacter</taxon>
    </lineage>
</organism>
<dbReference type="NCBIfam" id="TIGR00229">
    <property type="entry name" value="sensory_box"/>
    <property type="match status" value="1"/>
</dbReference>
<dbReference type="InterPro" id="IPR035965">
    <property type="entry name" value="PAS-like_dom_sf"/>
</dbReference>
<dbReference type="Pfam" id="PF02518">
    <property type="entry name" value="HATPase_c"/>
    <property type="match status" value="1"/>
</dbReference>
<gene>
    <name evidence="9" type="ORF">C7H61_11840</name>
</gene>
<dbReference type="InterPro" id="IPR003594">
    <property type="entry name" value="HATPase_dom"/>
</dbReference>
<name>A0A2T1N7R0_9FLAO</name>
<dbReference type="SUPFAM" id="SSF55874">
    <property type="entry name" value="ATPase domain of HSP90 chaperone/DNA topoisomerase II/histidine kinase"/>
    <property type="match status" value="1"/>
</dbReference>
<dbReference type="RefSeq" id="WP_106680036.1">
    <property type="nucleotide sequence ID" value="NZ_JACHWV010000004.1"/>
</dbReference>
<dbReference type="PROSITE" id="PS50112">
    <property type="entry name" value="PAS"/>
    <property type="match status" value="1"/>
</dbReference>
<dbReference type="Proteomes" id="UP000238430">
    <property type="component" value="Unassembled WGS sequence"/>
</dbReference>
<evidence type="ECO:0000259" key="7">
    <source>
        <dbReference type="PROSITE" id="PS50112"/>
    </source>
</evidence>
<keyword evidence="4" id="KW-0808">Transferase</keyword>
<dbReference type="EC" id="2.7.13.3" evidence="2"/>
<evidence type="ECO:0000313" key="10">
    <source>
        <dbReference type="Proteomes" id="UP000238430"/>
    </source>
</evidence>
<dbReference type="OrthoDB" id="5522855at2"/>
<evidence type="ECO:0000313" key="9">
    <source>
        <dbReference type="EMBL" id="PSG87894.1"/>
    </source>
</evidence>
<comment type="catalytic activity">
    <reaction evidence="1">
        <text>ATP + protein L-histidine = ADP + protein N-phospho-L-histidine.</text>
        <dbReference type="EC" id="2.7.13.3"/>
    </reaction>
</comment>
<dbReference type="InterPro" id="IPR001610">
    <property type="entry name" value="PAC"/>
</dbReference>